<evidence type="ECO:0000256" key="2">
    <source>
        <dbReference type="ARBA" id="ARBA00022980"/>
    </source>
</evidence>
<gene>
    <name evidence="5" type="primary">rpl16</name>
</gene>
<keyword evidence="3 4" id="KW-0687">Ribonucleoprotein</keyword>
<dbReference type="InterPro" id="IPR016180">
    <property type="entry name" value="Ribosomal_uL16_dom"/>
</dbReference>
<evidence type="ECO:0000256" key="1">
    <source>
        <dbReference type="ARBA" id="ARBA00008931"/>
    </source>
</evidence>
<dbReference type="EMBL" id="KU053956">
    <property type="protein sequence ID" value="ANH09498.1"/>
    <property type="molecule type" value="Genomic_DNA"/>
</dbReference>
<dbReference type="GO" id="GO:0003735">
    <property type="term" value="F:structural constituent of ribosome"/>
    <property type="evidence" value="ECO:0007669"/>
    <property type="project" value="InterPro"/>
</dbReference>
<evidence type="ECO:0000313" key="5">
    <source>
        <dbReference type="EMBL" id="ANH09498.1"/>
    </source>
</evidence>
<protein>
    <submittedName>
        <fullName evidence="5">Ribosomal protein L16</fullName>
    </submittedName>
</protein>
<dbReference type="Pfam" id="PF00252">
    <property type="entry name" value="Ribosomal_L16"/>
    <property type="match status" value="1"/>
</dbReference>
<evidence type="ECO:0000256" key="4">
    <source>
        <dbReference type="RuleBase" id="RU004413"/>
    </source>
</evidence>
<name>A0A173FZP8_GASCM</name>
<accession>A0A173FZP8</accession>
<dbReference type="PANTHER" id="PTHR12220">
    <property type="entry name" value="50S/60S RIBOSOMAL PROTEIN L16"/>
    <property type="match status" value="1"/>
</dbReference>
<dbReference type="CDD" id="cd01433">
    <property type="entry name" value="Ribosomal_L16_L10e"/>
    <property type="match status" value="1"/>
</dbReference>
<proteinExistence type="inferred from homology"/>
<geneLocation type="mitochondrion" evidence="5"/>
<dbReference type="PRINTS" id="PR00060">
    <property type="entry name" value="RIBOSOMALL16"/>
</dbReference>
<reference evidence="5" key="2">
    <citation type="submission" date="2016-06" db="EMBL/GenBank/DDBJ databases">
        <title>Genomic and phylogenetic analysis of Gastroclonium compressum supports its reinstatement to Coeloseira (Champiaceae, Rhodophyta).</title>
        <authorList>
            <person name="Kilpatrick Z."/>
            <person name="Hughey J.R."/>
        </authorList>
    </citation>
    <scope>NUCLEOTIDE SEQUENCE</scope>
</reference>
<keyword evidence="2 4" id="KW-0689">Ribosomal protein</keyword>
<dbReference type="InterPro" id="IPR000114">
    <property type="entry name" value="Ribosomal_uL16_bact-type"/>
</dbReference>
<dbReference type="GO" id="GO:0005762">
    <property type="term" value="C:mitochondrial large ribosomal subunit"/>
    <property type="evidence" value="ECO:0007669"/>
    <property type="project" value="TreeGrafter"/>
</dbReference>
<dbReference type="AlphaFoldDB" id="A0A173FZP8"/>
<dbReference type="Gene3D" id="3.90.1170.10">
    <property type="entry name" value="Ribosomal protein L10e/L16"/>
    <property type="match status" value="1"/>
</dbReference>
<dbReference type="InterPro" id="IPR036920">
    <property type="entry name" value="Ribosomal_uL16_sf"/>
</dbReference>
<dbReference type="GO" id="GO:0019843">
    <property type="term" value="F:rRNA binding"/>
    <property type="evidence" value="ECO:0007669"/>
    <property type="project" value="InterPro"/>
</dbReference>
<comment type="similarity">
    <text evidence="1 4">Belongs to the universal ribosomal protein uL16 family.</text>
</comment>
<dbReference type="InterPro" id="IPR020798">
    <property type="entry name" value="Ribosomal_uL16_CS"/>
</dbReference>
<reference evidence="5" key="1">
    <citation type="submission" date="2015-11" db="EMBL/GenBank/DDBJ databases">
        <authorList>
            <person name="Zhang Y."/>
            <person name="Guo Z."/>
        </authorList>
    </citation>
    <scope>NUCLEOTIDE SEQUENCE</scope>
</reference>
<organism evidence="5">
    <name type="scientific">Gastroclonium compressum</name>
    <name type="common">Red alga</name>
    <name type="synonym">Coeloseira compressa</name>
    <dbReference type="NCBI Taxonomy" id="1852973"/>
    <lineage>
        <taxon>Eukaryota</taxon>
        <taxon>Rhodophyta</taxon>
        <taxon>Florideophyceae</taxon>
        <taxon>Rhodymeniophycidae</taxon>
        <taxon>Rhodymeniales</taxon>
        <taxon>Champiaceae</taxon>
        <taxon>Coeloseira</taxon>
    </lineage>
</organism>
<dbReference type="InterPro" id="IPR047873">
    <property type="entry name" value="Ribosomal_uL16"/>
</dbReference>
<dbReference type="PROSITE" id="PS00701">
    <property type="entry name" value="RIBOSOMAL_L16_2"/>
    <property type="match status" value="1"/>
</dbReference>
<dbReference type="PANTHER" id="PTHR12220:SF13">
    <property type="entry name" value="LARGE RIBOSOMAL SUBUNIT PROTEIN UL16M"/>
    <property type="match status" value="1"/>
</dbReference>
<dbReference type="GO" id="GO:0032543">
    <property type="term" value="P:mitochondrial translation"/>
    <property type="evidence" value="ECO:0007669"/>
    <property type="project" value="TreeGrafter"/>
</dbReference>
<dbReference type="SUPFAM" id="SSF54686">
    <property type="entry name" value="Ribosomal protein L16p/L10e"/>
    <property type="match status" value="1"/>
</dbReference>
<sequence>MSIVIKKHHKSIPNSINQSNHLLTFGNFGIKSLFFMKISDHQLKTIEWLILQETKFVTGKKSIKFWCFIHLNKNLTKLNLESRMGKGKGNFYSKVCFIKPGKILFEFDKISYVNMLKLFDRIKNQFPGKIILVC</sequence>
<evidence type="ECO:0000256" key="3">
    <source>
        <dbReference type="ARBA" id="ARBA00023274"/>
    </source>
</evidence>
<keyword evidence="5" id="KW-0496">Mitochondrion</keyword>